<sequence length="251" mass="27952">MDNFINDVEIKLVALDMDGTLLNNKGQISEANRQAIRAAKDKGVFVVLSTGRSVITSREHADSLELNSYLVTVNGSEIWDEKRELVERNLVKSELVEWMWGLSQQHNTKFWAISTERNWHNEMPADLHTLEWMKFGFNIDDDATRALIFNELQTKGEFELSNSTLKNIEVNPAGINKAKGLGIVCSRLGLEMKNVMAVGDSLNDLAMIKAAGLGVAMGNAQDTVKESADWVTATNEEDGVAQAIRKWVLSK</sequence>
<dbReference type="Gene3D" id="3.30.1240.10">
    <property type="match status" value="1"/>
</dbReference>
<dbReference type="SFLD" id="SFLDG01140">
    <property type="entry name" value="C2.B:_Phosphomannomutase_and_P"/>
    <property type="match status" value="1"/>
</dbReference>
<gene>
    <name evidence="1" type="ORF">HFZ78_15290</name>
</gene>
<dbReference type="PROSITE" id="PS01229">
    <property type="entry name" value="COF_2"/>
    <property type="match status" value="1"/>
</dbReference>
<accession>A0A6H1P3Q8</accession>
<dbReference type="GO" id="GO:0005829">
    <property type="term" value="C:cytosol"/>
    <property type="evidence" value="ECO:0007669"/>
    <property type="project" value="TreeGrafter"/>
</dbReference>
<dbReference type="Proteomes" id="UP000501868">
    <property type="component" value="Chromosome"/>
</dbReference>
<dbReference type="CDD" id="cd07516">
    <property type="entry name" value="HAD_Pase"/>
    <property type="match status" value="1"/>
</dbReference>
<dbReference type="Pfam" id="PF08282">
    <property type="entry name" value="Hydrolase_3"/>
    <property type="match status" value="2"/>
</dbReference>
<dbReference type="InterPro" id="IPR036412">
    <property type="entry name" value="HAD-like_sf"/>
</dbReference>
<protein>
    <submittedName>
        <fullName evidence="1">HAD family phosphatase</fullName>
    </submittedName>
</protein>
<proteinExistence type="predicted"/>
<reference evidence="1 2" key="2">
    <citation type="submission" date="2020-04" db="EMBL/GenBank/DDBJ databases">
        <authorList>
            <person name="Fomenkov A."/>
            <person name="Anton B.P."/>
            <person name="Roberts R.J."/>
        </authorList>
    </citation>
    <scope>NUCLEOTIDE SEQUENCE [LARGE SCALE GENOMIC DNA]</scope>
    <source>
        <strain evidence="1 2">S2</strain>
    </source>
</reference>
<dbReference type="PANTHER" id="PTHR10000:SF55">
    <property type="entry name" value="5-AMINO-6-(5-PHOSPHO-D-RIBITYLAMINO)URACIL PHOSPHATASE YCSE"/>
    <property type="match status" value="1"/>
</dbReference>
<dbReference type="PANTHER" id="PTHR10000">
    <property type="entry name" value="PHOSPHOSERINE PHOSPHATASE"/>
    <property type="match status" value="1"/>
</dbReference>
<dbReference type="NCBIfam" id="TIGR01484">
    <property type="entry name" value="HAD-SF-IIB"/>
    <property type="match status" value="1"/>
</dbReference>
<evidence type="ECO:0000313" key="1">
    <source>
        <dbReference type="EMBL" id="QIZ07921.1"/>
    </source>
</evidence>
<reference evidence="1 2" key="1">
    <citation type="submission" date="2020-04" db="EMBL/GenBank/DDBJ databases">
        <title>Genome-Wide Identification of 5-Methylcytosine Sites in Bacterial Genomes By High-Throughput Sequencing of MspJI Restriction Fragments.</title>
        <authorList>
            <person name="Wu V."/>
        </authorList>
    </citation>
    <scope>NUCLEOTIDE SEQUENCE [LARGE SCALE GENOMIC DNA]</scope>
    <source>
        <strain evidence="1 2">S2</strain>
    </source>
</reference>
<dbReference type="GO" id="GO:0000287">
    <property type="term" value="F:magnesium ion binding"/>
    <property type="evidence" value="ECO:0007669"/>
    <property type="project" value="TreeGrafter"/>
</dbReference>
<dbReference type="SFLD" id="SFLDS00003">
    <property type="entry name" value="Haloacid_Dehalogenase"/>
    <property type="match status" value="1"/>
</dbReference>
<name>A0A6H1P3Q8_PRIMG</name>
<dbReference type="GO" id="GO:0016791">
    <property type="term" value="F:phosphatase activity"/>
    <property type="evidence" value="ECO:0007669"/>
    <property type="project" value="TreeGrafter"/>
</dbReference>
<dbReference type="SUPFAM" id="SSF56784">
    <property type="entry name" value="HAD-like"/>
    <property type="match status" value="1"/>
</dbReference>
<dbReference type="Gene3D" id="3.40.50.1000">
    <property type="entry name" value="HAD superfamily/HAD-like"/>
    <property type="match status" value="1"/>
</dbReference>
<evidence type="ECO:0000313" key="2">
    <source>
        <dbReference type="Proteomes" id="UP000501868"/>
    </source>
</evidence>
<organism evidence="1 2">
    <name type="scientific">Priestia megaterium</name>
    <name type="common">Bacillus megaterium</name>
    <dbReference type="NCBI Taxonomy" id="1404"/>
    <lineage>
        <taxon>Bacteria</taxon>
        <taxon>Bacillati</taxon>
        <taxon>Bacillota</taxon>
        <taxon>Bacilli</taxon>
        <taxon>Bacillales</taxon>
        <taxon>Bacillaceae</taxon>
        <taxon>Priestia</taxon>
    </lineage>
</organism>
<dbReference type="PROSITE" id="PS01228">
    <property type="entry name" value="COF_1"/>
    <property type="match status" value="1"/>
</dbReference>
<dbReference type="InterPro" id="IPR023214">
    <property type="entry name" value="HAD_sf"/>
</dbReference>
<dbReference type="InterPro" id="IPR006379">
    <property type="entry name" value="HAD-SF_hydro_IIB"/>
</dbReference>
<dbReference type="EMBL" id="CP051128">
    <property type="protein sequence ID" value="QIZ07921.1"/>
    <property type="molecule type" value="Genomic_DNA"/>
</dbReference>
<dbReference type="AlphaFoldDB" id="A0A6H1P3Q8"/>
<dbReference type="PRINTS" id="PR00119">
    <property type="entry name" value="CATATPASE"/>
</dbReference>